<evidence type="ECO:0000256" key="1">
    <source>
        <dbReference type="SAM" id="MobiDB-lite"/>
    </source>
</evidence>
<name>A0ABQ9HXQ7_9NEOP</name>
<proteinExistence type="predicted"/>
<comment type="caution">
    <text evidence="2">The sequence shown here is derived from an EMBL/GenBank/DDBJ whole genome shotgun (WGS) entry which is preliminary data.</text>
</comment>
<evidence type="ECO:0000313" key="2">
    <source>
        <dbReference type="EMBL" id="KAJ8888864.1"/>
    </source>
</evidence>
<reference evidence="2 3" key="1">
    <citation type="submission" date="2023-02" db="EMBL/GenBank/DDBJ databases">
        <title>LHISI_Scaffold_Assembly.</title>
        <authorList>
            <person name="Stuart O.P."/>
            <person name="Cleave R."/>
            <person name="Magrath M.J.L."/>
            <person name="Mikheyev A.S."/>
        </authorList>
    </citation>
    <scope>NUCLEOTIDE SEQUENCE [LARGE SCALE GENOMIC DNA]</scope>
    <source>
        <strain evidence="2">Daus_M_001</strain>
        <tissue evidence="2">Leg muscle</tissue>
    </source>
</reference>
<evidence type="ECO:0000313" key="3">
    <source>
        <dbReference type="Proteomes" id="UP001159363"/>
    </source>
</evidence>
<dbReference type="EMBL" id="JARBHB010000003">
    <property type="protein sequence ID" value="KAJ8888864.1"/>
    <property type="molecule type" value="Genomic_DNA"/>
</dbReference>
<dbReference type="Proteomes" id="UP001159363">
    <property type="component" value="Chromosome 3"/>
</dbReference>
<feature type="region of interest" description="Disordered" evidence="1">
    <location>
        <begin position="1"/>
        <end position="20"/>
    </location>
</feature>
<protein>
    <submittedName>
        <fullName evidence="2">Uncharacterized protein</fullName>
    </submittedName>
</protein>
<keyword evidence="3" id="KW-1185">Reference proteome</keyword>
<accession>A0ABQ9HXQ7</accession>
<sequence length="148" mass="16733">MKPNPSSFMHRKRSTEKVQPRGLSASVVKIATFTGLGRARCVFCFQETKSATQVQRKLRTRYRKEPPSMPTIYSLRRNFVGTECFVVHTLKTGTPHVSEDDVEQSTQDNETCIQGKRDYTDDCAGSIAKTSTLKSIPIIDSADPYRRQ</sequence>
<gene>
    <name evidence="2" type="ORF">PR048_008358</name>
</gene>
<organism evidence="2 3">
    <name type="scientific">Dryococelus australis</name>
    <dbReference type="NCBI Taxonomy" id="614101"/>
    <lineage>
        <taxon>Eukaryota</taxon>
        <taxon>Metazoa</taxon>
        <taxon>Ecdysozoa</taxon>
        <taxon>Arthropoda</taxon>
        <taxon>Hexapoda</taxon>
        <taxon>Insecta</taxon>
        <taxon>Pterygota</taxon>
        <taxon>Neoptera</taxon>
        <taxon>Polyneoptera</taxon>
        <taxon>Phasmatodea</taxon>
        <taxon>Verophasmatodea</taxon>
        <taxon>Anareolatae</taxon>
        <taxon>Phasmatidae</taxon>
        <taxon>Eurycanthinae</taxon>
        <taxon>Dryococelus</taxon>
    </lineage>
</organism>